<feature type="transmembrane region" description="Helical" evidence="2">
    <location>
        <begin position="20"/>
        <end position="45"/>
    </location>
</feature>
<keyword evidence="2" id="KW-0812">Transmembrane</keyword>
<evidence type="ECO:0000313" key="4">
    <source>
        <dbReference type="EMBL" id="QTE30048.1"/>
    </source>
</evidence>
<dbReference type="PANTHER" id="PTHR34700:SF4">
    <property type="entry name" value="PHAGE-LIKE ELEMENT PBSX PROTEIN XKDP"/>
    <property type="match status" value="1"/>
</dbReference>
<proteinExistence type="predicted"/>
<keyword evidence="2" id="KW-1133">Transmembrane helix</keyword>
<feature type="transmembrane region" description="Helical" evidence="2">
    <location>
        <begin position="113"/>
        <end position="131"/>
    </location>
</feature>
<feature type="compositionally biased region" description="Basic and acidic residues" evidence="1">
    <location>
        <begin position="395"/>
        <end position="411"/>
    </location>
</feature>
<keyword evidence="2" id="KW-0472">Membrane</keyword>
<keyword evidence="5" id="KW-1185">Reference proteome</keyword>
<feature type="region of interest" description="Disordered" evidence="1">
    <location>
        <begin position="385"/>
        <end position="418"/>
    </location>
</feature>
<evidence type="ECO:0000313" key="5">
    <source>
        <dbReference type="Proteomes" id="UP000663937"/>
    </source>
</evidence>
<dbReference type="EMBL" id="CP071868">
    <property type="protein sequence ID" value="QTE30048.1"/>
    <property type="molecule type" value="Genomic_DNA"/>
</dbReference>
<accession>A0A8A4ZKD2</accession>
<dbReference type="RefSeq" id="WP_227424363.1">
    <property type="nucleotide sequence ID" value="NZ_CP071868.1"/>
</dbReference>
<dbReference type="KEGG" id="psic:J4E96_03215"/>
<gene>
    <name evidence="4" type="ORF">J4E96_03215</name>
</gene>
<organism evidence="4 5">
    <name type="scientific">Pengzhenrongella sicca</name>
    <dbReference type="NCBI Taxonomy" id="2819238"/>
    <lineage>
        <taxon>Bacteria</taxon>
        <taxon>Bacillati</taxon>
        <taxon>Actinomycetota</taxon>
        <taxon>Actinomycetes</taxon>
        <taxon>Micrococcales</taxon>
        <taxon>Pengzhenrongella</taxon>
    </lineage>
</organism>
<dbReference type="InterPro" id="IPR018392">
    <property type="entry name" value="LysM"/>
</dbReference>
<dbReference type="Proteomes" id="UP000663937">
    <property type="component" value="Chromosome"/>
</dbReference>
<evidence type="ECO:0000256" key="1">
    <source>
        <dbReference type="SAM" id="MobiDB-lite"/>
    </source>
</evidence>
<dbReference type="InterPro" id="IPR005158">
    <property type="entry name" value="BTAD"/>
</dbReference>
<reference evidence="4" key="1">
    <citation type="submission" date="2021-03" db="EMBL/GenBank/DDBJ databases">
        <title>Pengzhenrongella sicca gen. nov., sp. nov., a new member of suborder Micrococcineae isolated from High-Arctic tundra soil.</title>
        <authorList>
            <person name="Peng F."/>
        </authorList>
    </citation>
    <scope>NUCLEOTIDE SEQUENCE</scope>
    <source>
        <strain evidence="4">LRZ-2</strain>
    </source>
</reference>
<evidence type="ECO:0000256" key="2">
    <source>
        <dbReference type="SAM" id="Phobius"/>
    </source>
</evidence>
<dbReference type="Gene3D" id="1.25.40.10">
    <property type="entry name" value="Tetratricopeptide repeat domain"/>
    <property type="match status" value="1"/>
</dbReference>
<dbReference type="SMART" id="SM01043">
    <property type="entry name" value="BTAD"/>
    <property type="match status" value="1"/>
</dbReference>
<dbReference type="CDD" id="cd00118">
    <property type="entry name" value="LysM"/>
    <property type="match status" value="1"/>
</dbReference>
<evidence type="ECO:0000259" key="3">
    <source>
        <dbReference type="SMART" id="SM01043"/>
    </source>
</evidence>
<dbReference type="Gene3D" id="3.10.350.10">
    <property type="entry name" value="LysM domain"/>
    <property type="match status" value="2"/>
</dbReference>
<dbReference type="PANTHER" id="PTHR34700">
    <property type="entry name" value="POTASSIUM BINDING PROTEIN KBP"/>
    <property type="match status" value="1"/>
</dbReference>
<dbReference type="InterPro" id="IPR011990">
    <property type="entry name" value="TPR-like_helical_dom_sf"/>
</dbReference>
<dbReference type="AlphaFoldDB" id="A0A8A4ZKD2"/>
<protein>
    <submittedName>
        <fullName evidence="4">LysM peptidoglycan-binding domain-containing protein</fullName>
    </submittedName>
</protein>
<dbReference type="InterPro" id="IPR052196">
    <property type="entry name" value="Bact_Kbp"/>
</dbReference>
<dbReference type="InterPro" id="IPR036779">
    <property type="entry name" value="LysM_dom_sf"/>
</dbReference>
<dbReference type="Pfam" id="PF01476">
    <property type="entry name" value="LysM"/>
    <property type="match status" value="1"/>
</dbReference>
<name>A0A8A4ZKD2_9MICO</name>
<feature type="transmembrane region" description="Helical" evidence="2">
    <location>
        <begin position="65"/>
        <end position="92"/>
    </location>
</feature>
<sequence length="1066" mass="112884">MTHRLAPPKRPRAADLARSLLSLIVLVALTIGLPLVLVVVAPVQLPHDWPSVSELWSALLRPDDGRLFLGVLKLAGWAAWAWFAISVLVQLVSDLRGLPAPHLPTMGAAQRSAAALLTSATLLFTLAGPGIESPAPVLVSAPLRVVATPTVALDQAGTARDMGGAAWRKGGSSPTTFIVPASASLASSHLSTATRYLGDATDAADPRPRLIVHGGDTLWGLAERHLGRGERFVEIDALNHGKPQPDGRALTDAGAIYPGWVLLMPTDAHSLPALPPSPSPSGDDGWRDVHQVAAGETLWSIAQDNLGDGERYPEIFDLNAGAPQLDGGALTDPDLIRPGWLLTLPPAPTSAPTAAPEGPATEPHVAVPFVPTIPAVPAPVPTFDAAPPLPDPSPELERAVPGVDERDHKDAPATAGDSDAPVTVSMFGSELFVGLTALAAAGFIGEIARRRRRQQRLRRTGQGIAMPDPSSAEAYVELRLRHAPQPFTIAVLKQSLHRLGPLCSAAGRDLPRVGVILVAEDSVTLMLTADDPDAVGPFVATTERRWTASADALAGEDPVEDLGLYPEPYPALVCVGISDSAVVLVNLEAAGLLALNGPDEIAQGALRGIAAELTTSAMTGGASVLLDPQFADLAYAADSMRVHAAPTRATLMASVERTASDCREVIDGAGATDALHARSMLTGDDVWNPVILVSIHEAAAAQPWAGYAVVTTNQSESPWRFDLTSDTTATLEPFGITVRPQLVTQDDLLTFIGLLRIGSTEPGPINEPETFDAATEIADALAGLQTGSGRPDDVEVDVPGTELLLDDDDGDSDSPSELQSTAPGVLVLGPVEILRTTGNVARNRVRRQTELVAFLALHPRATYQGIDEVIGGGRRVDPAYRNSFVSRTRGWLGGDLDGTPYLPIVRGNSYQLSSLVTCDWFDFLRLAERGLSQGKHGAKDLRRALRMVRGRPFADARPGTYGWADPLLQEMTTRITDVARALAAIELENGDYRAVAAATAIGLLVDSCDEKLFRLAITAAHRRGDDREVARLVDSLRERSRQIDPDGDLEQETHFLLGALVERSPG</sequence>
<feature type="domain" description="Bacterial transcriptional activator" evidence="3">
    <location>
        <begin position="918"/>
        <end position="1061"/>
    </location>
</feature>